<dbReference type="Gene3D" id="1.20.1510.10">
    <property type="entry name" value="Cation efflux protein transmembrane domain"/>
    <property type="match status" value="1"/>
</dbReference>
<dbReference type="Pfam" id="PF16916">
    <property type="entry name" value="ZT_dimer"/>
    <property type="match status" value="1"/>
</dbReference>
<feature type="domain" description="Cation efflux protein transmembrane" evidence="8">
    <location>
        <begin position="18"/>
        <end position="209"/>
    </location>
</feature>
<dbReference type="RefSeq" id="WP_101954710.1">
    <property type="nucleotide sequence ID" value="NZ_PKHE01000025.1"/>
</dbReference>
<dbReference type="FunFam" id="1.20.1510.10:FF:000006">
    <property type="entry name" value="Divalent cation efflux transporter"/>
    <property type="match status" value="1"/>
</dbReference>
<evidence type="ECO:0000256" key="4">
    <source>
        <dbReference type="ARBA" id="ARBA00022692"/>
    </source>
</evidence>
<proteinExistence type="inferred from homology"/>
<sequence length="292" mass="32837">MFQNNTPNNHTTATRGSFVGIIVYLILAASKLIAAVIFNSTALMADGLNNFSDIIASLAVFIGLKISQRPIDEDHYFGHDKYESISSFMVSLVMILLGGQIIISSCQKLIQQDFQYVPIQAVWIPALSLILLYTAYRYIHYLNQKTQSIGLRATLTDMRNDLLITATTIIGIIASQVNILWLDALISLLVGILIIKSAFDIFLESTHTLTDGFDPDAVKQYRAFIKQLPEVKDVPKIRGRISVNKVYLDVTIEVDPQMSVKDSHQITQQIELLMQYKFSVSDVDVHVEPYHR</sequence>
<feature type="transmembrane region" description="Helical" evidence="7">
    <location>
        <begin position="160"/>
        <end position="179"/>
    </location>
</feature>
<dbReference type="InterPro" id="IPR002524">
    <property type="entry name" value="Cation_efflux"/>
</dbReference>
<dbReference type="SUPFAM" id="SSF161111">
    <property type="entry name" value="Cation efflux protein transmembrane domain-like"/>
    <property type="match status" value="1"/>
</dbReference>
<comment type="caution">
    <text evidence="10">The sequence shown here is derived from an EMBL/GenBank/DDBJ whole genome shotgun (WGS) entry which is preliminary data.</text>
</comment>
<keyword evidence="6 7" id="KW-0472">Membrane</keyword>
<protein>
    <submittedName>
        <fullName evidence="10">Cation transporter</fullName>
    </submittedName>
</protein>
<feature type="transmembrane region" description="Helical" evidence="7">
    <location>
        <begin position="51"/>
        <end position="67"/>
    </location>
</feature>
<dbReference type="Gene3D" id="3.30.70.1350">
    <property type="entry name" value="Cation efflux protein, cytoplasmic domain"/>
    <property type="match status" value="1"/>
</dbReference>
<dbReference type="SUPFAM" id="SSF160240">
    <property type="entry name" value="Cation efflux protein cytoplasmic domain-like"/>
    <property type="match status" value="1"/>
</dbReference>
<comment type="subcellular location">
    <subcellularLocation>
        <location evidence="1">Membrane</location>
        <topology evidence="1">Multi-pass membrane protein</topology>
    </subcellularLocation>
</comment>
<gene>
    <name evidence="10" type="ORF">CYJ57_07245</name>
</gene>
<evidence type="ECO:0000259" key="8">
    <source>
        <dbReference type="Pfam" id="PF01545"/>
    </source>
</evidence>
<dbReference type="GO" id="GO:0008324">
    <property type="term" value="F:monoatomic cation transmembrane transporter activity"/>
    <property type="evidence" value="ECO:0007669"/>
    <property type="project" value="InterPro"/>
</dbReference>
<dbReference type="EMBL" id="PKHE01000025">
    <property type="protein sequence ID" value="PKY87552.1"/>
    <property type="molecule type" value="Genomic_DNA"/>
</dbReference>
<dbReference type="GO" id="GO:0016020">
    <property type="term" value="C:membrane"/>
    <property type="evidence" value="ECO:0007669"/>
    <property type="project" value="UniProtKB-SubCell"/>
</dbReference>
<dbReference type="PANTHER" id="PTHR43840">
    <property type="entry name" value="MITOCHONDRIAL METAL TRANSPORTER 1-RELATED"/>
    <property type="match status" value="1"/>
</dbReference>
<dbReference type="Pfam" id="PF01545">
    <property type="entry name" value="Cation_efflux"/>
    <property type="match status" value="1"/>
</dbReference>
<evidence type="ECO:0000256" key="2">
    <source>
        <dbReference type="ARBA" id="ARBA00008114"/>
    </source>
</evidence>
<keyword evidence="4 7" id="KW-0812">Transmembrane</keyword>
<feature type="domain" description="Cation efflux protein cytoplasmic" evidence="9">
    <location>
        <begin position="214"/>
        <end position="290"/>
    </location>
</feature>
<dbReference type="Proteomes" id="UP000234384">
    <property type="component" value="Unassembled WGS sequence"/>
</dbReference>
<keyword evidence="3" id="KW-0813">Transport</keyword>
<comment type="similarity">
    <text evidence="2">Belongs to the cation diffusion facilitator (CDF) transporter (TC 2.A.4) family.</text>
</comment>
<dbReference type="OrthoDB" id="9806522at2"/>
<evidence type="ECO:0000256" key="1">
    <source>
        <dbReference type="ARBA" id="ARBA00004141"/>
    </source>
</evidence>
<dbReference type="InterPro" id="IPR027470">
    <property type="entry name" value="Cation_efflux_CTD"/>
</dbReference>
<evidence type="ECO:0000256" key="5">
    <source>
        <dbReference type="ARBA" id="ARBA00022989"/>
    </source>
</evidence>
<feature type="transmembrane region" description="Helical" evidence="7">
    <location>
        <begin position="88"/>
        <end position="110"/>
    </location>
</feature>
<feature type="transmembrane region" description="Helical" evidence="7">
    <location>
        <begin position="122"/>
        <end position="139"/>
    </location>
</feature>
<evidence type="ECO:0000313" key="11">
    <source>
        <dbReference type="Proteomes" id="UP000234384"/>
    </source>
</evidence>
<evidence type="ECO:0000313" key="10">
    <source>
        <dbReference type="EMBL" id="PKY87552.1"/>
    </source>
</evidence>
<evidence type="ECO:0000256" key="6">
    <source>
        <dbReference type="ARBA" id="ARBA00023136"/>
    </source>
</evidence>
<dbReference type="InterPro" id="IPR050291">
    <property type="entry name" value="CDF_Transporter"/>
</dbReference>
<feature type="transmembrane region" description="Helical" evidence="7">
    <location>
        <begin position="21"/>
        <end position="45"/>
    </location>
</feature>
<accession>A0A2I1JW64</accession>
<dbReference type="NCBIfam" id="TIGR01297">
    <property type="entry name" value="CDF"/>
    <property type="match status" value="1"/>
</dbReference>
<evidence type="ECO:0000256" key="3">
    <source>
        <dbReference type="ARBA" id="ARBA00022448"/>
    </source>
</evidence>
<name>A0A2I1JW64_9LACT</name>
<evidence type="ECO:0000256" key="7">
    <source>
        <dbReference type="SAM" id="Phobius"/>
    </source>
</evidence>
<dbReference type="InterPro" id="IPR036837">
    <property type="entry name" value="Cation_efflux_CTD_sf"/>
</dbReference>
<keyword evidence="5 7" id="KW-1133">Transmembrane helix</keyword>
<dbReference type="AlphaFoldDB" id="A0A2I1JW64"/>
<dbReference type="InterPro" id="IPR027469">
    <property type="entry name" value="Cation_efflux_TMD_sf"/>
</dbReference>
<organism evidence="10 11">
    <name type="scientific">Falseniella ignava</name>
    <dbReference type="NCBI Taxonomy" id="137730"/>
    <lineage>
        <taxon>Bacteria</taxon>
        <taxon>Bacillati</taxon>
        <taxon>Bacillota</taxon>
        <taxon>Bacilli</taxon>
        <taxon>Lactobacillales</taxon>
        <taxon>Aerococcaceae</taxon>
        <taxon>Falseniella</taxon>
    </lineage>
</organism>
<reference evidence="10 11" key="1">
    <citation type="submission" date="2017-12" db="EMBL/GenBank/DDBJ databases">
        <title>Phylogenetic diversity of female urinary microbiome.</title>
        <authorList>
            <person name="Thomas-White K."/>
            <person name="Wolfe A.J."/>
        </authorList>
    </citation>
    <scope>NUCLEOTIDE SEQUENCE [LARGE SCALE GENOMIC DNA]</scope>
    <source>
        <strain evidence="10 11">UMB0898</strain>
    </source>
</reference>
<dbReference type="PANTHER" id="PTHR43840:SF50">
    <property type="entry name" value="MANGANESE EFFLUX SYSTEM PROTEIN MNES"/>
    <property type="match status" value="1"/>
</dbReference>
<dbReference type="InterPro" id="IPR058533">
    <property type="entry name" value="Cation_efflux_TM"/>
</dbReference>
<evidence type="ECO:0000259" key="9">
    <source>
        <dbReference type="Pfam" id="PF16916"/>
    </source>
</evidence>